<reference evidence="1 2" key="1">
    <citation type="submission" date="2024-04" db="EMBL/GenBank/DDBJ databases">
        <title>Polymorphospora sp. isolated from Baiyangdian Lake in Xiong'an New Area.</title>
        <authorList>
            <person name="Zhang X."/>
            <person name="Liu J."/>
        </authorList>
    </citation>
    <scope>NUCLEOTIDE SEQUENCE [LARGE SCALE GENOMIC DNA]</scope>
    <source>
        <strain evidence="1 2">2-325</strain>
    </source>
</reference>
<evidence type="ECO:0000313" key="2">
    <source>
        <dbReference type="Proteomes" id="UP001582793"/>
    </source>
</evidence>
<dbReference type="Proteomes" id="UP001582793">
    <property type="component" value="Unassembled WGS sequence"/>
</dbReference>
<dbReference type="EMBL" id="JBCGDC010000009">
    <property type="protein sequence ID" value="MFB6392418.1"/>
    <property type="molecule type" value="Genomic_DNA"/>
</dbReference>
<evidence type="ECO:0008006" key="3">
    <source>
        <dbReference type="Google" id="ProtNLM"/>
    </source>
</evidence>
<proteinExistence type="predicted"/>
<sequence length="231" mass="24798">MTTPSSTTTTPARFLLLGDSHAGPIGRAAKAAGLPFVGGPIGSGRDFNADFFDVRADGLVFRDAEVEKLYRGFLTDLAVADIGQLTIPLVSTFGLSAHFFATTENWHVYRSGDGGFPAGFLSSRLFDDIVRAMARDALVFYRHAVDLGLRVLAVLPPQRVPGMADRAVFMAAQETMRRALVDLGVEIVDLRARVTDATGLQRAALCEPDDPIHGNLAFGRLIVADLLARGL</sequence>
<comment type="caution">
    <text evidence="1">The sequence shown here is derived from an EMBL/GenBank/DDBJ whole genome shotgun (WGS) entry which is preliminary data.</text>
</comment>
<name>A0ABV5CNN6_9ACTN</name>
<accession>A0ABV5CNN6</accession>
<keyword evidence="2" id="KW-1185">Reference proteome</keyword>
<protein>
    <recommendedName>
        <fullName evidence="3">SGNH/GDSL hydrolase family protein</fullName>
    </recommendedName>
</protein>
<evidence type="ECO:0000313" key="1">
    <source>
        <dbReference type="EMBL" id="MFB6392418.1"/>
    </source>
</evidence>
<organism evidence="1 2">
    <name type="scientific">Polymorphospora lycopeni</name>
    <dbReference type="NCBI Taxonomy" id="3140240"/>
    <lineage>
        <taxon>Bacteria</taxon>
        <taxon>Bacillati</taxon>
        <taxon>Actinomycetota</taxon>
        <taxon>Actinomycetes</taxon>
        <taxon>Micromonosporales</taxon>
        <taxon>Micromonosporaceae</taxon>
        <taxon>Polymorphospora</taxon>
    </lineage>
</organism>
<dbReference type="RefSeq" id="WP_364216308.1">
    <property type="nucleotide sequence ID" value="NZ_JBCGDC010000009.1"/>
</dbReference>
<gene>
    <name evidence="1" type="ORF">AAFH96_04795</name>
</gene>